<dbReference type="GO" id="GO:0006355">
    <property type="term" value="P:regulation of DNA-templated transcription"/>
    <property type="evidence" value="ECO:0007669"/>
    <property type="project" value="InterPro"/>
</dbReference>
<protein>
    <submittedName>
        <fullName evidence="5">Putative ATPase</fullName>
    </submittedName>
</protein>
<comment type="caution">
    <text evidence="5">The sequence shown here is derived from an EMBL/GenBank/DDBJ whole genome shotgun (WGS) entry which is preliminary data.</text>
</comment>
<dbReference type="InterPro" id="IPR027417">
    <property type="entry name" value="P-loop_NTPase"/>
</dbReference>
<dbReference type="InterPro" id="IPR001867">
    <property type="entry name" value="OmpR/PhoB-type_DNA-bd"/>
</dbReference>
<proteinExistence type="inferred from homology"/>
<dbReference type="Pfam" id="PF03704">
    <property type="entry name" value="BTAD"/>
    <property type="match status" value="1"/>
</dbReference>
<dbReference type="RefSeq" id="WP_184579506.1">
    <property type="nucleotide sequence ID" value="NZ_JACHJT010000001.1"/>
</dbReference>
<evidence type="ECO:0000259" key="4">
    <source>
        <dbReference type="PROSITE" id="PS51755"/>
    </source>
</evidence>
<name>A0A7W7W2R1_9ACTN</name>
<evidence type="ECO:0000313" key="6">
    <source>
        <dbReference type="Proteomes" id="UP000523007"/>
    </source>
</evidence>
<keyword evidence="2 3" id="KW-0238">DNA-binding</keyword>
<dbReference type="SMART" id="SM00862">
    <property type="entry name" value="Trans_reg_C"/>
    <property type="match status" value="1"/>
</dbReference>
<dbReference type="SUPFAM" id="SSF48452">
    <property type="entry name" value="TPR-like"/>
    <property type="match status" value="1"/>
</dbReference>
<dbReference type="SMART" id="SM01043">
    <property type="entry name" value="BTAD"/>
    <property type="match status" value="1"/>
</dbReference>
<feature type="domain" description="OmpR/PhoB-type" evidence="4">
    <location>
        <begin position="1"/>
        <end position="91"/>
    </location>
</feature>
<dbReference type="InterPro" id="IPR011990">
    <property type="entry name" value="TPR-like_helical_dom_sf"/>
</dbReference>
<organism evidence="5 6">
    <name type="scientific">Lipingzhangella halophila</name>
    <dbReference type="NCBI Taxonomy" id="1783352"/>
    <lineage>
        <taxon>Bacteria</taxon>
        <taxon>Bacillati</taxon>
        <taxon>Actinomycetota</taxon>
        <taxon>Actinomycetes</taxon>
        <taxon>Streptosporangiales</taxon>
        <taxon>Nocardiopsidaceae</taxon>
        <taxon>Lipingzhangella</taxon>
    </lineage>
</organism>
<dbReference type="Proteomes" id="UP000523007">
    <property type="component" value="Unassembled WGS sequence"/>
</dbReference>
<feature type="DNA-binding region" description="OmpR/PhoB-type" evidence="3">
    <location>
        <begin position="1"/>
        <end position="91"/>
    </location>
</feature>
<reference evidence="5 6" key="1">
    <citation type="submission" date="2020-08" db="EMBL/GenBank/DDBJ databases">
        <title>Sequencing the genomes of 1000 actinobacteria strains.</title>
        <authorList>
            <person name="Klenk H.-P."/>
        </authorList>
    </citation>
    <scope>NUCLEOTIDE SEQUENCE [LARGE SCALE GENOMIC DNA]</scope>
    <source>
        <strain evidence="5 6">DSM 102030</strain>
    </source>
</reference>
<dbReference type="EMBL" id="JACHJT010000001">
    <property type="protein sequence ID" value="MBB4932217.1"/>
    <property type="molecule type" value="Genomic_DNA"/>
</dbReference>
<dbReference type="PROSITE" id="PS51755">
    <property type="entry name" value="OMPR_PHOB"/>
    <property type="match status" value="1"/>
</dbReference>
<dbReference type="Gene3D" id="1.25.40.10">
    <property type="entry name" value="Tetratricopeptide repeat domain"/>
    <property type="match status" value="1"/>
</dbReference>
<evidence type="ECO:0000313" key="5">
    <source>
        <dbReference type="EMBL" id="MBB4932217.1"/>
    </source>
</evidence>
<evidence type="ECO:0000256" key="1">
    <source>
        <dbReference type="ARBA" id="ARBA00005820"/>
    </source>
</evidence>
<dbReference type="AlphaFoldDB" id="A0A7W7W2R1"/>
<dbReference type="GO" id="GO:0000160">
    <property type="term" value="P:phosphorelay signal transduction system"/>
    <property type="evidence" value="ECO:0007669"/>
    <property type="project" value="InterPro"/>
</dbReference>
<dbReference type="GO" id="GO:0003677">
    <property type="term" value="F:DNA binding"/>
    <property type="evidence" value="ECO:0007669"/>
    <property type="project" value="UniProtKB-UniRule"/>
</dbReference>
<evidence type="ECO:0000256" key="2">
    <source>
        <dbReference type="ARBA" id="ARBA00023125"/>
    </source>
</evidence>
<evidence type="ECO:0000256" key="3">
    <source>
        <dbReference type="PROSITE-ProRule" id="PRU01091"/>
    </source>
</evidence>
<dbReference type="InterPro" id="IPR005158">
    <property type="entry name" value="BTAD"/>
</dbReference>
<dbReference type="SUPFAM" id="SSF52540">
    <property type="entry name" value="P-loop containing nucleoside triphosphate hydrolases"/>
    <property type="match status" value="1"/>
</dbReference>
<dbReference type="Pfam" id="PF00486">
    <property type="entry name" value="Trans_reg_C"/>
    <property type="match status" value="1"/>
</dbReference>
<comment type="similarity">
    <text evidence="1">Belongs to the AfsR/DnrI/RedD regulatory family.</text>
</comment>
<dbReference type="PANTHER" id="PTHR47691">
    <property type="entry name" value="REGULATOR-RELATED"/>
    <property type="match status" value="1"/>
</dbReference>
<dbReference type="CDD" id="cd15831">
    <property type="entry name" value="BTAD"/>
    <property type="match status" value="1"/>
</dbReference>
<gene>
    <name evidence="5" type="ORF">F4561_003037</name>
</gene>
<dbReference type="Pfam" id="PF25872">
    <property type="entry name" value="HTH_77"/>
    <property type="match status" value="1"/>
</dbReference>
<dbReference type="InterPro" id="IPR036388">
    <property type="entry name" value="WH-like_DNA-bd_sf"/>
</dbReference>
<dbReference type="InterPro" id="IPR016032">
    <property type="entry name" value="Sig_transdc_resp-reg_C-effctor"/>
</dbReference>
<sequence>MRYSILGPLAVRDDNGEPVPVGGARLRRLLVLLLLDPERTVGTTRLIYGIWGDDAPSGASNALQALVSRLRRTLGEGTPLHGDIAGYRLDVSRSRIDLCEFEDLVATGRRLRADGDPRSAARMFGEALALWRGAALVDLAETGTANDIAVRLAELRRSVTEERLGCLLDAGDHHTALPEIEAMVATEPLRERPVELLMRALYACGRQADALAGYDRLRRGLAEELGVDPSAHIQQLHLRVLRGELRSAPPPDRDSTAQPVTRLPRVLTSFVAREGEVSTAVDLLRSQRLVTMIGPGGAGKTRLAIETGAAIAERAPDLAADGAWFVDLAPIGAGSEIPHAVLSAFGLRERSLLVMQTAATGPAVDPVSRIVEALASQSPLLILDNCEHVVTEAAELVERLLSACPELRILATSREPLAVDGERLLAVPSLALPPEGTPAEEVADYPAVQLFAERVAAASPGFTVDKGNAEHVARICRELDGMPLALELAAARVRAMPLAQLAAKLSDRFRLLTNGSRSALPRHQTLQAVVDWSWELLAEPERALLRRFSVFSGGASLDAVEQVCGDGGGPGVGGRDVWSVLFALVDKSLIVAEPVPDESSTHPRYRMLETVRAYAGQRLTESGEEEELRRAHAEHILKLWSRADPKLRTSEQLTWLARLRVEHDNFTAAQRWAIDAGEVELALDLYHAAVWYHQISDDWSDLRRRSTELLRLVGDEPPEGRVVGYVECLFAASAFAEEEGYSAEVEMRRVDDVLARAGILPERHETLIFLPVFQSMLGHDRDSVLRRLERVMVDGGPWLGATAKVLGGLVAMQSGRAARALDLCMAGLHELRDLGDRWGAAQAILLIVDLVHLSDLDRESDLLDEGVRLSAEIGATGLEAVLRCRRALVGTAQGRVDAAQEELERIDTGGLEYDALFLLRMAEAEVERFRGATARANAILRDVLRRVRAMGPIMRSHTEPMCCAMLARVAGDRAQSWRHAVTAWDSLALELDAVQAALVIELLAEQAHGEEPERAATLLGYAEAVRGLPNETESDVVRVREAVRERLGAARFAEVHRSATETPNERIIADIGGWTRERAPQE</sequence>
<dbReference type="PANTHER" id="PTHR47691:SF3">
    <property type="entry name" value="HTH-TYPE TRANSCRIPTIONAL REGULATOR RV0890C-RELATED"/>
    <property type="match status" value="1"/>
</dbReference>
<dbReference type="SUPFAM" id="SSF46894">
    <property type="entry name" value="C-terminal effector domain of the bipartite response regulators"/>
    <property type="match status" value="1"/>
</dbReference>
<accession>A0A7W7W2R1</accession>
<keyword evidence="6" id="KW-1185">Reference proteome</keyword>
<dbReference type="Gene3D" id="1.10.10.10">
    <property type="entry name" value="Winged helix-like DNA-binding domain superfamily/Winged helix DNA-binding domain"/>
    <property type="match status" value="1"/>
</dbReference>
<dbReference type="InterPro" id="IPR058852">
    <property type="entry name" value="HTH_77"/>
</dbReference>